<comment type="caution">
    <text evidence="5">The sequence shown here is derived from an EMBL/GenBank/DDBJ whole genome shotgun (WGS) entry which is preliminary data.</text>
</comment>
<sequence>MFEQENGTFERQVSSFRSWISSKPGAQFPPEKDRHVLYINLGCRWASRANLVRTLNGLEEIIQIVILDWELFPEGWSFTGRDGTDSVDPLYGFTRVCQLYFKAEPNYSARFTVPVLLDKKSETIVLNESSEIIRIFDREFDSLLPANLREISKVNGGPLPPHLEQETNDMNEWIYNLINNGVYKAGFPDTQDGYESNVIALFESLDRVEDILAKGKEKHLLGYHITDADIRLYPTIVRFDVAYHTLFMCNLKMIRHDYPRIQKWLMRLYWDESEETRGAFKKSKNFDAVSDLNFLLSSHGTYADECLTDQEGICSYIEKATHSNRASRGHAVAVRAS</sequence>
<evidence type="ECO:0000313" key="6">
    <source>
        <dbReference type="Proteomes" id="UP000664132"/>
    </source>
</evidence>
<dbReference type="InterPro" id="IPR016639">
    <property type="entry name" value="GST_Omega/GSH"/>
</dbReference>
<evidence type="ECO:0000259" key="4">
    <source>
        <dbReference type="PROSITE" id="PS50405"/>
    </source>
</evidence>
<feature type="binding site" evidence="2">
    <location>
        <begin position="110"/>
        <end position="113"/>
    </location>
    <ligand>
        <name>glutathione</name>
        <dbReference type="ChEBI" id="CHEBI:57925"/>
    </ligand>
</feature>
<dbReference type="AlphaFoldDB" id="A0A8H7WC73"/>
<evidence type="ECO:0000313" key="5">
    <source>
        <dbReference type="EMBL" id="KAG4422147.1"/>
    </source>
</evidence>
<dbReference type="InterPro" id="IPR036282">
    <property type="entry name" value="Glutathione-S-Trfase_C_sf"/>
</dbReference>
<dbReference type="PANTHER" id="PTHR32419:SF25">
    <property type="entry name" value="GLUTATHIONE S-TRANSFERASE (EUROFUNG)"/>
    <property type="match status" value="1"/>
</dbReference>
<name>A0A8H7WC73_9HELO</name>
<dbReference type="InterPro" id="IPR036249">
    <property type="entry name" value="Thioredoxin-like_sf"/>
</dbReference>
<dbReference type="PANTHER" id="PTHR32419">
    <property type="entry name" value="GLUTATHIONYL-HYDROQUINONE REDUCTASE"/>
    <property type="match status" value="1"/>
</dbReference>
<keyword evidence="6" id="KW-1185">Reference proteome</keyword>
<dbReference type="OrthoDB" id="2309723at2759"/>
<dbReference type="Pfam" id="PF13410">
    <property type="entry name" value="GST_C_2"/>
    <property type="match status" value="1"/>
</dbReference>
<organism evidence="5 6">
    <name type="scientific">Cadophora malorum</name>
    <dbReference type="NCBI Taxonomy" id="108018"/>
    <lineage>
        <taxon>Eukaryota</taxon>
        <taxon>Fungi</taxon>
        <taxon>Dikarya</taxon>
        <taxon>Ascomycota</taxon>
        <taxon>Pezizomycotina</taxon>
        <taxon>Leotiomycetes</taxon>
        <taxon>Helotiales</taxon>
        <taxon>Ploettnerulaceae</taxon>
        <taxon>Cadophora</taxon>
    </lineage>
</organism>
<feature type="binding site" evidence="2">
    <location>
        <begin position="128"/>
        <end position="129"/>
    </location>
    <ligand>
        <name>glutathione</name>
        <dbReference type="ChEBI" id="CHEBI:57925"/>
    </ligand>
</feature>
<gene>
    <name evidence="5" type="ORF">IFR04_004774</name>
</gene>
<dbReference type="GO" id="GO:0004364">
    <property type="term" value="F:glutathione transferase activity"/>
    <property type="evidence" value="ECO:0007669"/>
    <property type="project" value="InterPro"/>
</dbReference>
<dbReference type="InterPro" id="IPR047047">
    <property type="entry name" value="GST_Omega-like_C"/>
</dbReference>
<dbReference type="EMBL" id="JAFJYH010000054">
    <property type="protein sequence ID" value="KAG4422147.1"/>
    <property type="molecule type" value="Genomic_DNA"/>
</dbReference>
<proteinExistence type="predicted"/>
<reference evidence="5" key="1">
    <citation type="submission" date="2021-02" db="EMBL/GenBank/DDBJ databases">
        <title>Genome sequence Cadophora malorum strain M34.</title>
        <authorList>
            <person name="Stefanovic E."/>
            <person name="Vu D."/>
            <person name="Scully C."/>
            <person name="Dijksterhuis J."/>
            <person name="Roader J."/>
            <person name="Houbraken J."/>
        </authorList>
    </citation>
    <scope>NUCLEOTIDE SEQUENCE</scope>
    <source>
        <strain evidence="5">M34</strain>
    </source>
</reference>
<evidence type="ECO:0000256" key="1">
    <source>
        <dbReference type="PIRSR" id="PIRSR015753-1"/>
    </source>
</evidence>
<dbReference type="SUPFAM" id="SSF52833">
    <property type="entry name" value="Thioredoxin-like"/>
    <property type="match status" value="1"/>
</dbReference>
<evidence type="ECO:0000256" key="3">
    <source>
        <dbReference type="PIRSR" id="PIRSR015753-3"/>
    </source>
</evidence>
<feature type="binding site" evidence="2">
    <location>
        <position position="76"/>
    </location>
    <ligand>
        <name>glutathione</name>
        <dbReference type="ChEBI" id="CHEBI:57925"/>
    </ligand>
</feature>
<dbReference type="Gene3D" id="1.20.1050.10">
    <property type="match status" value="1"/>
</dbReference>
<dbReference type="InterPro" id="IPR010987">
    <property type="entry name" value="Glutathione-S-Trfase_C-like"/>
</dbReference>
<dbReference type="PROSITE" id="PS50405">
    <property type="entry name" value="GST_CTER"/>
    <property type="match status" value="1"/>
</dbReference>
<feature type="domain" description="GST C-terminal" evidence="4">
    <location>
        <begin position="160"/>
        <end position="292"/>
    </location>
</feature>
<feature type="active site" description="Nucleophile" evidence="1">
    <location>
        <position position="43"/>
    </location>
</feature>
<protein>
    <recommendedName>
        <fullName evidence="4">GST C-terminal domain-containing protein</fullName>
    </recommendedName>
</protein>
<dbReference type="PIRSF" id="PIRSF015753">
    <property type="entry name" value="GST"/>
    <property type="match status" value="1"/>
</dbReference>
<dbReference type="Proteomes" id="UP000664132">
    <property type="component" value="Unassembled WGS sequence"/>
</dbReference>
<evidence type="ECO:0000256" key="2">
    <source>
        <dbReference type="PIRSR" id="PIRSR015753-2"/>
    </source>
</evidence>
<dbReference type="InterPro" id="IPR004045">
    <property type="entry name" value="Glutathione_S-Trfase_N"/>
</dbReference>
<dbReference type="GO" id="GO:0005737">
    <property type="term" value="C:cytoplasm"/>
    <property type="evidence" value="ECO:0007669"/>
    <property type="project" value="TreeGrafter"/>
</dbReference>
<dbReference type="Pfam" id="PF13409">
    <property type="entry name" value="GST_N_2"/>
    <property type="match status" value="1"/>
</dbReference>
<dbReference type="Gene3D" id="3.40.30.10">
    <property type="entry name" value="Glutaredoxin"/>
    <property type="match status" value="1"/>
</dbReference>
<accession>A0A8H7WC73</accession>
<feature type="active site" description="Proton donor/acceptor" evidence="1">
    <location>
        <position position="183"/>
    </location>
</feature>
<dbReference type="SUPFAM" id="SSF47616">
    <property type="entry name" value="GST C-terminal domain-like"/>
    <property type="match status" value="1"/>
</dbReference>
<feature type="site" description="Lowers pKa of active site Cys" evidence="3">
    <location>
        <position position="243"/>
    </location>
</feature>
<dbReference type="CDD" id="cd03190">
    <property type="entry name" value="GST_C_Omega_like"/>
    <property type="match status" value="1"/>
</dbReference>